<proteinExistence type="predicted"/>
<dbReference type="KEGG" id="ceu:A7L45_20525"/>
<dbReference type="GO" id="GO:0006777">
    <property type="term" value="P:Mo-molybdopterin cofactor biosynthetic process"/>
    <property type="evidence" value="ECO:0007669"/>
    <property type="project" value="InterPro"/>
</dbReference>
<dbReference type="OrthoDB" id="9786803at2"/>
<gene>
    <name evidence="2" type="ORF">A7L45_20525</name>
</gene>
<evidence type="ECO:0000313" key="2">
    <source>
        <dbReference type="EMBL" id="APC42272.1"/>
    </source>
</evidence>
<evidence type="ECO:0000259" key="1">
    <source>
        <dbReference type="Pfam" id="PF03205"/>
    </source>
</evidence>
<dbReference type="STRING" id="1552.A7L45_20525"/>
<dbReference type="PANTHER" id="PTHR40072:SF1">
    <property type="entry name" value="MOLYBDOPTERIN-GUANINE DINUCLEOTIDE BIOSYNTHESIS ADAPTER PROTEIN"/>
    <property type="match status" value="1"/>
</dbReference>
<feature type="domain" description="Molybdopterin-guanine dinucleotide biosynthesis protein B (MobB)" evidence="1">
    <location>
        <begin position="14"/>
        <end position="149"/>
    </location>
</feature>
<organism evidence="2 3">
    <name type="scientific">Clostridium estertheticum subsp. estertheticum</name>
    <dbReference type="NCBI Taxonomy" id="1552"/>
    <lineage>
        <taxon>Bacteria</taxon>
        <taxon>Bacillati</taxon>
        <taxon>Bacillota</taxon>
        <taxon>Clostridia</taxon>
        <taxon>Eubacteriales</taxon>
        <taxon>Clostridiaceae</taxon>
        <taxon>Clostridium</taxon>
    </lineage>
</organism>
<dbReference type="RefSeq" id="WP_071614563.1">
    <property type="nucleotide sequence ID" value="NZ_CP015756.1"/>
</dbReference>
<dbReference type="PANTHER" id="PTHR40072">
    <property type="entry name" value="MOLYBDOPTERIN-GUANINE DINUCLEOTIDE BIOSYNTHESIS ADAPTER PROTEIN-RELATED"/>
    <property type="match status" value="1"/>
</dbReference>
<dbReference type="InterPro" id="IPR027417">
    <property type="entry name" value="P-loop_NTPase"/>
</dbReference>
<dbReference type="InterPro" id="IPR052539">
    <property type="entry name" value="MGD_biosynthesis_adapter"/>
</dbReference>
<dbReference type="Proteomes" id="UP000182569">
    <property type="component" value="Chromosome"/>
</dbReference>
<dbReference type="Pfam" id="PF03205">
    <property type="entry name" value="MobB"/>
    <property type="match status" value="1"/>
</dbReference>
<keyword evidence="3" id="KW-1185">Reference proteome</keyword>
<dbReference type="AlphaFoldDB" id="A0A1J0GMW8"/>
<name>A0A1J0GMW8_9CLOT</name>
<protein>
    <submittedName>
        <fullName evidence="2">Molybdopterin-guanine dinucleotide biosynthesis protein B</fullName>
    </submittedName>
</protein>
<accession>A0A1J0GMW8</accession>
<reference evidence="3" key="1">
    <citation type="journal article" date="2016" name="Front. Microbiol.">
        <title>Complete Genome Sequence of Clostridium estertheticum DSM 8809, a Microbe Identified in Spoiled Vacuum Packed Beef.</title>
        <authorList>
            <person name="Yu Z."/>
            <person name="Gunn L."/>
            <person name="Brennan E."/>
            <person name="Reid R."/>
            <person name="Wall P.G."/>
            <person name="Gaora O.P."/>
            <person name="Hurley D."/>
            <person name="Bolton D."/>
            <person name="Fanning S."/>
        </authorList>
    </citation>
    <scope>NUCLEOTIDE SEQUENCE [LARGE SCALE GENOMIC DNA]</scope>
    <source>
        <strain evidence="3">DSM 8809</strain>
    </source>
</reference>
<dbReference type="EMBL" id="CP015756">
    <property type="protein sequence ID" value="APC42272.1"/>
    <property type="molecule type" value="Genomic_DNA"/>
</dbReference>
<dbReference type="SUPFAM" id="SSF52540">
    <property type="entry name" value="P-loop containing nucleoside triphosphate hydrolases"/>
    <property type="match status" value="1"/>
</dbReference>
<dbReference type="GO" id="GO:0005525">
    <property type="term" value="F:GTP binding"/>
    <property type="evidence" value="ECO:0007669"/>
    <property type="project" value="InterPro"/>
</dbReference>
<evidence type="ECO:0000313" key="3">
    <source>
        <dbReference type="Proteomes" id="UP000182569"/>
    </source>
</evidence>
<sequence length="179" mass="20134">MVNSFSDKNKKTLVLSIVAIKSNTGKTTLIEKLIKALKLRNYSVGVLKHDVHKFDIDKEGKDSFKFSAAGADNVIISSCEKLAMIHKVEKEVPIDEILLLFKEIDIVLIEGYKDNNFPKIEVHRKDGDSNLLCTNPKFEFSKIIAIATDEDVNVNIPILNLNDVNSICDFIESKLIEEN</sequence>
<dbReference type="InterPro" id="IPR004435">
    <property type="entry name" value="MobB_dom"/>
</dbReference>
<dbReference type="NCBIfam" id="TIGR00176">
    <property type="entry name" value="mobB"/>
    <property type="match status" value="1"/>
</dbReference>
<dbReference type="CDD" id="cd03116">
    <property type="entry name" value="MobB"/>
    <property type="match status" value="1"/>
</dbReference>
<dbReference type="Gene3D" id="3.40.50.300">
    <property type="entry name" value="P-loop containing nucleotide triphosphate hydrolases"/>
    <property type="match status" value="1"/>
</dbReference>